<dbReference type="InterPro" id="IPR036188">
    <property type="entry name" value="FAD/NAD-bd_sf"/>
</dbReference>
<organism evidence="10">
    <name type="scientific">marine sediment metagenome</name>
    <dbReference type="NCBI Taxonomy" id="412755"/>
    <lineage>
        <taxon>unclassified sequences</taxon>
        <taxon>metagenomes</taxon>
        <taxon>ecological metagenomes</taxon>
    </lineage>
</organism>
<dbReference type="GO" id="GO:0051539">
    <property type="term" value="F:4 iron, 4 sulfur cluster binding"/>
    <property type="evidence" value="ECO:0007669"/>
    <property type="project" value="UniProtKB-KW"/>
</dbReference>
<dbReference type="SUPFAM" id="SSF51971">
    <property type="entry name" value="Nucleotide-binding domain"/>
    <property type="match status" value="1"/>
</dbReference>
<keyword evidence="4" id="KW-0479">Metal-binding</keyword>
<dbReference type="Pfam" id="PF13187">
    <property type="entry name" value="Fer4_9"/>
    <property type="match status" value="1"/>
</dbReference>
<evidence type="ECO:0000256" key="6">
    <source>
        <dbReference type="ARBA" id="ARBA00023002"/>
    </source>
</evidence>
<evidence type="ECO:0000256" key="8">
    <source>
        <dbReference type="ARBA" id="ARBA00023014"/>
    </source>
</evidence>
<dbReference type="AlphaFoldDB" id="A0A0F9KMW9"/>
<evidence type="ECO:0000256" key="4">
    <source>
        <dbReference type="ARBA" id="ARBA00022723"/>
    </source>
</evidence>
<name>A0A0F9KMW9_9ZZZZ</name>
<evidence type="ECO:0000256" key="2">
    <source>
        <dbReference type="ARBA" id="ARBA00006561"/>
    </source>
</evidence>
<keyword evidence="6" id="KW-0560">Oxidoreductase</keyword>
<dbReference type="PANTHER" id="PTHR43498:SF1">
    <property type="entry name" value="COB--COM HETERODISULFIDE REDUCTASE IRON-SULFUR SUBUNIT A"/>
    <property type="match status" value="1"/>
</dbReference>
<evidence type="ECO:0000313" key="10">
    <source>
        <dbReference type="EMBL" id="KKM16655.1"/>
    </source>
</evidence>
<feature type="domain" description="4Fe-4S ferredoxin-type" evidence="9">
    <location>
        <begin position="111"/>
        <end position="141"/>
    </location>
</feature>
<dbReference type="Pfam" id="PF12831">
    <property type="entry name" value="FAD_oxidored"/>
    <property type="match status" value="1"/>
</dbReference>
<comment type="cofactor">
    <cofactor evidence="1">
        <name>FAD</name>
        <dbReference type="ChEBI" id="CHEBI:57692"/>
    </cofactor>
</comment>
<keyword evidence="5" id="KW-0285">Flavoprotein</keyword>
<protein>
    <recommendedName>
        <fullName evidence="9">4Fe-4S ferredoxin-type domain-containing protein</fullName>
    </recommendedName>
</protein>
<comment type="similarity">
    <text evidence="2">Belongs to the HdrA family.</text>
</comment>
<dbReference type="EMBL" id="LAZR01014627">
    <property type="protein sequence ID" value="KKM16655.1"/>
    <property type="molecule type" value="Genomic_DNA"/>
</dbReference>
<dbReference type="PROSITE" id="PS00198">
    <property type="entry name" value="4FE4S_FER_1"/>
    <property type="match status" value="2"/>
</dbReference>
<evidence type="ECO:0000256" key="1">
    <source>
        <dbReference type="ARBA" id="ARBA00001974"/>
    </source>
</evidence>
<comment type="caution">
    <text evidence="10">The sequence shown here is derived from an EMBL/GenBank/DDBJ whole genome shotgun (WGS) entry which is preliminary data.</text>
</comment>
<dbReference type="Gene3D" id="3.30.70.20">
    <property type="match status" value="2"/>
</dbReference>
<keyword evidence="7" id="KW-0408">Iron</keyword>
<keyword evidence="8" id="KW-0411">Iron-sulfur</keyword>
<feature type="domain" description="4Fe-4S ferredoxin-type" evidence="9">
    <location>
        <begin position="158"/>
        <end position="187"/>
    </location>
</feature>
<dbReference type="Gene3D" id="3.40.50.720">
    <property type="entry name" value="NAD(P)-binding Rossmann-like Domain"/>
    <property type="match status" value="1"/>
</dbReference>
<dbReference type="Gene3D" id="3.50.50.60">
    <property type="entry name" value="FAD/NAD(P)-binding domain"/>
    <property type="match status" value="1"/>
</dbReference>
<accession>A0A0F9KMW9</accession>
<dbReference type="PANTHER" id="PTHR43498">
    <property type="entry name" value="FERREDOXIN:COB-COM HETERODISULFIDE REDUCTASE SUBUNIT A"/>
    <property type="match status" value="1"/>
</dbReference>
<keyword evidence="3" id="KW-0004">4Fe-4S</keyword>
<gene>
    <name evidence="10" type="ORF">LCGC14_1683660</name>
</gene>
<evidence type="ECO:0000256" key="5">
    <source>
        <dbReference type="ARBA" id="ARBA00022827"/>
    </source>
</evidence>
<dbReference type="InterPro" id="IPR017900">
    <property type="entry name" value="4Fe4S_Fe_S_CS"/>
</dbReference>
<proteinExistence type="inferred from homology"/>
<evidence type="ECO:0000256" key="3">
    <source>
        <dbReference type="ARBA" id="ARBA00022485"/>
    </source>
</evidence>
<sequence>MKNNKDGAVLVVGGGIGGMKASFDLAEMGFKVSLVDRQPSLGGVLSQLDKWFPDNSCAMCQIMPSFSLNRKTSEFCLRSHFQHPNIDIITHSSLDEVTGSAGDFKVSLKRKALYVDPEKCTGCGICVEKCPVEIKDEFNEGFGLQKAIYVRYPQATPPLYLINLDKCTRCGICEKHCEPQAIEFSQQDSVEQINVGAIILAAGFEEFDPGGISEYGYSRFLNVVTSIELERMFSGGGPYKGMLVRPSDGKMPKKIAFIQCVGSRDHQRKYCSSVCCMYATKEAMLIKKIIPQVDCQIFFMDMRTYGKGYDEYYNRAEGGEYGVKYIRSRPSAVEEVSGSKDLRIVYQTETAELQKEDFDLVVLSVGLQAPDKAQRLSKILDIELTEDGFFSTKRFSTVETEREGIYVCGALSEPKDISETVTEASSAAAKVASLLSQVRGSKAKKKTPSEELDVSGLDPRVGVFLCRCGTSIAEVIDLKQVSEYVKKMPGVVWVEENPYLCKSEAQEKIKKIIAEQKLNRVVAALCSPRLYKSRFIDAIGQAGLAPNLLELVNIREQCSWVHRNDSEAATEKAKNLVAMGIAKCRHLNVINEIPSPLSVEPKGLVIGGGLAGLSSSLALAEQGFEVFLFGY</sequence>
<dbReference type="GO" id="GO:0046872">
    <property type="term" value="F:metal ion binding"/>
    <property type="evidence" value="ECO:0007669"/>
    <property type="project" value="UniProtKB-KW"/>
</dbReference>
<reference evidence="10" key="1">
    <citation type="journal article" date="2015" name="Nature">
        <title>Complex archaea that bridge the gap between prokaryotes and eukaryotes.</title>
        <authorList>
            <person name="Spang A."/>
            <person name="Saw J.H."/>
            <person name="Jorgensen S.L."/>
            <person name="Zaremba-Niedzwiedzka K."/>
            <person name="Martijn J."/>
            <person name="Lind A.E."/>
            <person name="van Eijk R."/>
            <person name="Schleper C."/>
            <person name="Guy L."/>
            <person name="Ettema T.J."/>
        </authorList>
    </citation>
    <scope>NUCLEOTIDE SEQUENCE</scope>
</reference>
<evidence type="ECO:0000256" key="7">
    <source>
        <dbReference type="ARBA" id="ARBA00023004"/>
    </source>
</evidence>
<dbReference type="GO" id="GO:0016491">
    <property type="term" value="F:oxidoreductase activity"/>
    <property type="evidence" value="ECO:0007669"/>
    <property type="project" value="UniProtKB-KW"/>
</dbReference>
<evidence type="ECO:0000259" key="9">
    <source>
        <dbReference type="PROSITE" id="PS51379"/>
    </source>
</evidence>
<dbReference type="InterPro" id="IPR039650">
    <property type="entry name" value="HdrA-like"/>
</dbReference>
<keyword evidence="5" id="KW-0274">FAD</keyword>
<dbReference type="PROSITE" id="PS51379">
    <property type="entry name" value="4FE4S_FER_2"/>
    <property type="match status" value="2"/>
</dbReference>
<dbReference type="InterPro" id="IPR017896">
    <property type="entry name" value="4Fe4S_Fe-S-bd"/>
</dbReference>
<dbReference type="SUPFAM" id="SSF51905">
    <property type="entry name" value="FAD/NAD(P)-binding domain"/>
    <property type="match status" value="1"/>
</dbReference>